<feature type="chain" id="PRO_5016958831" description="Type IX secretion system protein PorV domain-containing protein" evidence="1">
    <location>
        <begin position="28"/>
        <end position="402"/>
    </location>
</feature>
<feature type="signal peptide" evidence="1">
    <location>
        <begin position="1"/>
        <end position="27"/>
    </location>
</feature>
<dbReference type="NCBIfam" id="NF033710">
    <property type="entry name" value="T9SS_OM_PorV"/>
    <property type="match status" value="1"/>
</dbReference>
<feature type="domain" description="Type IX secretion system protein PorV" evidence="2">
    <location>
        <begin position="39"/>
        <end position="274"/>
    </location>
</feature>
<dbReference type="Pfam" id="PF19572">
    <property type="entry name" value="PorV"/>
    <property type="match status" value="1"/>
</dbReference>
<protein>
    <recommendedName>
        <fullName evidence="2">Type IX secretion system protein PorV domain-containing protein</fullName>
    </recommendedName>
</protein>
<dbReference type="InterPro" id="IPR045741">
    <property type="entry name" value="PorV"/>
</dbReference>
<sequence>MKLSANLSLAIAVSLSLQIFVASNISAQGVGGSPDLIGQQDNAITTAVPFLAISPDARHAALGDVGVATSADPSSAYWNAGKLVFIDKLYGFSASYTPWLGKIVNDMSISYLSGFYKINRQQAIGMSLKYFDLGEINFRDNNNVSQGDFNPREVAVDVTYSRLLTENFSVGLSARYIHSNLTGAFTAGNDAQPGNSVAADIGVFYTTELGTSSTLNLGAAISNIGAKISYTGGENKDFLPTNLRFGSALTKELDPFNKFTFALDFNKLLVPTQPRYDAQGNIVDGKDPDRSLLSGIFGSFSDAPDGFKEEIKEFMTSVGVEYWYNDTFAGRIGYFNEAKTKGNRKYLTLGIGFRSKKAFGVDVAYLVPTNKREHPLAETLRFSLLFQWEDFSNRDLSGSDTE</sequence>
<dbReference type="OrthoDB" id="9758448at2"/>
<dbReference type="RefSeq" id="WP_112745620.1">
    <property type="nucleotide sequence ID" value="NZ_QMFY01000001.1"/>
</dbReference>
<dbReference type="NCBIfam" id="NF033709">
    <property type="entry name" value="PorV_fam"/>
    <property type="match status" value="1"/>
</dbReference>
<evidence type="ECO:0000313" key="4">
    <source>
        <dbReference type="Proteomes" id="UP000251889"/>
    </source>
</evidence>
<dbReference type="InterPro" id="IPR047799">
    <property type="entry name" value="T9SS_OM_PorV"/>
</dbReference>
<proteinExistence type="predicted"/>
<dbReference type="EMBL" id="QMFY01000001">
    <property type="protein sequence ID" value="RAW03405.1"/>
    <property type="molecule type" value="Genomic_DNA"/>
</dbReference>
<dbReference type="Gene3D" id="2.40.160.60">
    <property type="entry name" value="Outer membrane protein transport protein (OMPP1/FadL/TodX)"/>
    <property type="match status" value="1"/>
</dbReference>
<keyword evidence="4" id="KW-1185">Reference proteome</keyword>
<reference evidence="3 4" key="1">
    <citation type="submission" date="2018-06" db="EMBL/GenBank/DDBJ databases">
        <title>Chryseolinea flavus sp. nov., a member of the phylum Bacteroidetes isolated from soil.</title>
        <authorList>
            <person name="Li Y."/>
            <person name="Wang J."/>
        </authorList>
    </citation>
    <scope>NUCLEOTIDE SEQUENCE [LARGE SCALE GENOMIC DNA]</scope>
    <source>
        <strain evidence="3 4">SDU1-6</strain>
    </source>
</reference>
<comment type="caution">
    <text evidence="3">The sequence shown here is derived from an EMBL/GenBank/DDBJ whole genome shotgun (WGS) entry which is preliminary data.</text>
</comment>
<evidence type="ECO:0000313" key="3">
    <source>
        <dbReference type="EMBL" id="RAW03405.1"/>
    </source>
</evidence>
<accession>A0A364YAJ7</accession>
<evidence type="ECO:0000256" key="1">
    <source>
        <dbReference type="SAM" id="SignalP"/>
    </source>
</evidence>
<evidence type="ECO:0000259" key="2">
    <source>
        <dbReference type="Pfam" id="PF19572"/>
    </source>
</evidence>
<dbReference type="Proteomes" id="UP000251889">
    <property type="component" value="Unassembled WGS sequence"/>
</dbReference>
<keyword evidence="1" id="KW-0732">Signal</keyword>
<organism evidence="3 4">
    <name type="scientific">Pseudochryseolinea flava</name>
    <dbReference type="NCBI Taxonomy" id="2059302"/>
    <lineage>
        <taxon>Bacteria</taxon>
        <taxon>Pseudomonadati</taxon>
        <taxon>Bacteroidota</taxon>
        <taxon>Cytophagia</taxon>
        <taxon>Cytophagales</taxon>
        <taxon>Fulvivirgaceae</taxon>
        <taxon>Pseudochryseolinea</taxon>
    </lineage>
</organism>
<dbReference type="AlphaFoldDB" id="A0A364YAJ7"/>
<name>A0A364YAJ7_9BACT</name>
<gene>
    <name evidence="3" type="ORF">DQQ10_04780</name>
</gene>